<evidence type="ECO:0000256" key="1">
    <source>
        <dbReference type="SAM" id="SignalP"/>
    </source>
</evidence>
<protein>
    <recommendedName>
        <fullName evidence="4">Lipocalin-like domain-containing protein</fullName>
    </recommendedName>
</protein>
<feature type="chain" id="PRO_5012657470" description="Lipocalin-like domain-containing protein" evidence="1">
    <location>
        <begin position="21"/>
        <end position="145"/>
    </location>
</feature>
<evidence type="ECO:0008006" key="4">
    <source>
        <dbReference type="Google" id="ProtNLM"/>
    </source>
</evidence>
<dbReference type="OrthoDB" id="1493159at2"/>
<gene>
    <name evidence="2" type="ORF">SAMN05444278_11153</name>
</gene>
<proteinExistence type="predicted"/>
<feature type="signal peptide" evidence="1">
    <location>
        <begin position="1"/>
        <end position="20"/>
    </location>
</feature>
<evidence type="ECO:0000313" key="3">
    <source>
        <dbReference type="Proteomes" id="UP000184462"/>
    </source>
</evidence>
<dbReference type="PROSITE" id="PS51257">
    <property type="entry name" value="PROKAR_LIPOPROTEIN"/>
    <property type="match status" value="1"/>
</dbReference>
<keyword evidence="3" id="KW-1185">Reference proteome</keyword>
<dbReference type="AlphaFoldDB" id="A0A1M4Y0D8"/>
<name>A0A1M4Y0D8_9FLAO</name>
<keyword evidence="1" id="KW-0732">Signal</keyword>
<dbReference type="RefSeq" id="WP_143185685.1">
    <property type="nucleotide sequence ID" value="NZ_FQTW01000011.1"/>
</dbReference>
<organism evidence="2 3">
    <name type="scientific">Psychroflexus salarius</name>
    <dbReference type="NCBI Taxonomy" id="1155689"/>
    <lineage>
        <taxon>Bacteria</taxon>
        <taxon>Pseudomonadati</taxon>
        <taxon>Bacteroidota</taxon>
        <taxon>Flavobacteriia</taxon>
        <taxon>Flavobacteriales</taxon>
        <taxon>Flavobacteriaceae</taxon>
        <taxon>Psychroflexus</taxon>
    </lineage>
</organism>
<accession>A0A1M4Y0D8</accession>
<sequence>MKLNFSVLFVFMLLSISCSQDDEDSSTELACGVDAMITSEENYNSIDTSNYSIIDVQLDGDCLKLTISASGCDGESWESYFYSVDAFYAVFPRQRVAKLELINNEACLAVIEATQEFDLTPFQLEGQSEVSITIDGWDQQLVYEY</sequence>
<dbReference type="Proteomes" id="UP000184462">
    <property type="component" value="Unassembled WGS sequence"/>
</dbReference>
<evidence type="ECO:0000313" key="2">
    <source>
        <dbReference type="EMBL" id="SHE99140.1"/>
    </source>
</evidence>
<dbReference type="EMBL" id="FQTW01000011">
    <property type="protein sequence ID" value="SHE99140.1"/>
    <property type="molecule type" value="Genomic_DNA"/>
</dbReference>
<dbReference type="STRING" id="1155689.SAMN05444278_11153"/>
<reference evidence="2 3" key="1">
    <citation type="submission" date="2016-11" db="EMBL/GenBank/DDBJ databases">
        <authorList>
            <person name="Jaros S."/>
            <person name="Januszkiewicz K."/>
            <person name="Wedrychowicz H."/>
        </authorList>
    </citation>
    <scope>NUCLEOTIDE SEQUENCE [LARGE SCALE GENOMIC DNA]</scope>
    <source>
        <strain evidence="2 3">DSM 25661</strain>
    </source>
</reference>